<dbReference type="Proteomes" id="UP000177515">
    <property type="component" value="Chromosome 1"/>
</dbReference>
<keyword evidence="3" id="KW-0238">DNA-binding</keyword>
<dbReference type="PANTHER" id="PTHR30579">
    <property type="entry name" value="TRANSCRIPTIONAL REGULATOR"/>
    <property type="match status" value="1"/>
</dbReference>
<dbReference type="Gene3D" id="1.10.10.10">
    <property type="entry name" value="Winged helix-like DNA-binding domain superfamily/Winged helix DNA-binding domain"/>
    <property type="match status" value="1"/>
</dbReference>
<dbReference type="InterPro" id="IPR000847">
    <property type="entry name" value="LysR_HTH_N"/>
</dbReference>
<evidence type="ECO:0000259" key="5">
    <source>
        <dbReference type="PROSITE" id="PS50931"/>
    </source>
</evidence>
<evidence type="ECO:0000313" key="6">
    <source>
        <dbReference type="EMBL" id="AOZ05160.1"/>
    </source>
</evidence>
<dbReference type="SUPFAM" id="SSF53850">
    <property type="entry name" value="Periplasmic binding protein-like II"/>
    <property type="match status" value="1"/>
</dbReference>
<dbReference type="EMBL" id="CP017754">
    <property type="protein sequence ID" value="AOZ05160.1"/>
    <property type="molecule type" value="Genomic_DNA"/>
</dbReference>
<keyword evidence="4" id="KW-0804">Transcription</keyword>
<dbReference type="InterPro" id="IPR036390">
    <property type="entry name" value="WH_DNA-bd_sf"/>
</dbReference>
<evidence type="ECO:0000256" key="3">
    <source>
        <dbReference type="ARBA" id="ARBA00023125"/>
    </source>
</evidence>
<sequence length="284" mass="30624">MLDPVLLRSFVAVADTGSFTRAADSVHLTQSTVSQQVRRLETQFGCELLHRGGRYVTATPEGEHLLGYARRILQLMDEAVAQLAQGDAQGEIRLGVPEDFVAHALTPALAAFADAHPGVRLEVTSGLSHELWQRFQRSELDLVLIKQRVGSAPGLASWAEPLCWLDSRERPARGRDPLPLVAFPLGGLYRGEMTHLLDAAGRRWRIAYASASLAGIRAAVADGLGITMLPRRLAADGHRILEAADGFAPAPALELSLHVQAETAAHTRDLAARLVAVCDAAMRA</sequence>
<keyword evidence="7" id="KW-1185">Reference proteome</keyword>
<dbReference type="PANTHER" id="PTHR30579:SF7">
    <property type="entry name" value="HTH-TYPE TRANSCRIPTIONAL REGULATOR LRHA-RELATED"/>
    <property type="match status" value="1"/>
</dbReference>
<dbReference type="InterPro" id="IPR036388">
    <property type="entry name" value="WH-like_DNA-bd_sf"/>
</dbReference>
<accession>A0ABN4TJC2</accession>
<protein>
    <submittedName>
        <fullName evidence="6">LysR family transcriptional regulator</fullName>
    </submittedName>
</protein>
<comment type="similarity">
    <text evidence="1">Belongs to the LysR transcriptional regulatory family.</text>
</comment>
<evidence type="ECO:0000313" key="7">
    <source>
        <dbReference type="Proteomes" id="UP000177515"/>
    </source>
</evidence>
<dbReference type="Gene3D" id="3.40.190.10">
    <property type="entry name" value="Periplasmic binding protein-like II"/>
    <property type="match status" value="2"/>
</dbReference>
<keyword evidence="2" id="KW-0805">Transcription regulation</keyword>
<dbReference type="Pfam" id="PF00126">
    <property type="entry name" value="HTH_1"/>
    <property type="match status" value="1"/>
</dbReference>
<dbReference type="PRINTS" id="PR00039">
    <property type="entry name" value="HTHLYSR"/>
</dbReference>
<reference evidence="6 7" key="1">
    <citation type="submission" date="2016-10" db="EMBL/GenBank/DDBJ databases">
        <title>Complete genome sequences of three Cupriavidus strains isolated from various Malaysian environments.</title>
        <authorList>
            <person name="Abdullah A.A.-A."/>
            <person name="Shafie N.A.H."/>
            <person name="Lau N.S."/>
        </authorList>
    </citation>
    <scope>NUCLEOTIDE SEQUENCE [LARGE SCALE GENOMIC DNA]</scope>
    <source>
        <strain evidence="6 7">USMAA1020</strain>
    </source>
</reference>
<feature type="domain" description="HTH lysR-type" evidence="5">
    <location>
        <begin position="2"/>
        <end position="59"/>
    </location>
</feature>
<dbReference type="RefSeq" id="WP_071037492.1">
    <property type="nucleotide sequence ID" value="NZ_CP017754.1"/>
</dbReference>
<proteinExistence type="inferred from homology"/>
<dbReference type="Pfam" id="PF03466">
    <property type="entry name" value="LysR_substrate"/>
    <property type="match status" value="1"/>
</dbReference>
<gene>
    <name evidence="6" type="ORF">BKK80_04455</name>
</gene>
<dbReference type="InterPro" id="IPR005119">
    <property type="entry name" value="LysR_subst-bd"/>
</dbReference>
<organism evidence="6 7">
    <name type="scientific">Cupriavidus malaysiensis</name>
    <dbReference type="NCBI Taxonomy" id="367825"/>
    <lineage>
        <taxon>Bacteria</taxon>
        <taxon>Pseudomonadati</taxon>
        <taxon>Pseudomonadota</taxon>
        <taxon>Betaproteobacteria</taxon>
        <taxon>Burkholderiales</taxon>
        <taxon>Burkholderiaceae</taxon>
        <taxon>Cupriavidus</taxon>
    </lineage>
</organism>
<dbReference type="PROSITE" id="PS50931">
    <property type="entry name" value="HTH_LYSR"/>
    <property type="match status" value="1"/>
</dbReference>
<evidence type="ECO:0000256" key="4">
    <source>
        <dbReference type="ARBA" id="ARBA00023163"/>
    </source>
</evidence>
<name>A0ABN4TJC2_9BURK</name>
<dbReference type="SUPFAM" id="SSF46785">
    <property type="entry name" value="Winged helix' DNA-binding domain"/>
    <property type="match status" value="1"/>
</dbReference>
<evidence type="ECO:0000256" key="1">
    <source>
        <dbReference type="ARBA" id="ARBA00009437"/>
    </source>
</evidence>
<evidence type="ECO:0000256" key="2">
    <source>
        <dbReference type="ARBA" id="ARBA00023015"/>
    </source>
</evidence>
<dbReference type="InterPro" id="IPR050176">
    <property type="entry name" value="LTTR"/>
</dbReference>